<gene>
    <name evidence="2" type="ORF">B296_00001239</name>
</gene>
<reference evidence="2 3" key="1">
    <citation type="journal article" date="2014" name="Agronomy (Basel)">
        <title>A Draft Genome Sequence for Ensete ventricosum, the Drought-Tolerant Tree Against Hunger.</title>
        <authorList>
            <person name="Harrison J."/>
            <person name="Moore K.A."/>
            <person name="Paszkiewicz K."/>
            <person name="Jones T."/>
            <person name="Grant M."/>
            <person name="Ambacheew D."/>
            <person name="Muzemil S."/>
            <person name="Studholme D.J."/>
        </authorList>
    </citation>
    <scope>NUCLEOTIDE SEQUENCE [LARGE SCALE GENOMIC DNA]</scope>
</reference>
<feature type="region of interest" description="Disordered" evidence="1">
    <location>
        <begin position="147"/>
        <end position="167"/>
    </location>
</feature>
<evidence type="ECO:0000313" key="3">
    <source>
        <dbReference type="Proteomes" id="UP000287651"/>
    </source>
</evidence>
<evidence type="ECO:0000256" key="1">
    <source>
        <dbReference type="SAM" id="MobiDB-lite"/>
    </source>
</evidence>
<accession>A0A426ZSP6</accession>
<dbReference type="AlphaFoldDB" id="A0A426ZSP6"/>
<protein>
    <submittedName>
        <fullName evidence="2">Uncharacterized protein</fullName>
    </submittedName>
</protein>
<organism evidence="2 3">
    <name type="scientific">Ensete ventricosum</name>
    <name type="common">Abyssinian banana</name>
    <name type="synonym">Musa ensete</name>
    <dbReference type="NCBI Taxonomy" id="4639"/>
    <lineage>
        <taxon>Eukaryota</taxon>
        <taxon>Viridiplantae</taxon>
        <taxon>Streptophyta</taxon>
        <taxon>Embryophyta</taxon>
        <taxon>Tracheophyta</taxon>
        <taxon>Spermatophyta</taxon>
        <taxon>Magnoliopsida</taxon>
        <taxon>Liliopsida</taxon>
        <taxon>Zingiberales</taxon>
        <taxon>Musaceae</taxon>
        <taxon>Ensete</taxon>
    </lineage>
</organism>
<comment type="caution">
    <text evidence="2">The sequence shown here is derived from an EMBL/GenBank/DDBJ whole genome shotgun (WGS) entry which is preliminary data.</text>
</comment>
<sequence>MMRFCSPSPLCRCCSSARCSVSSVLLCFPSQHIDTVDSKKSPSLALTPQHIDTVATLHLLPVAIVSRYFSIPGSCGIPHLFAASVTLHCRLLPLLLQPQQSDLCFIDKTEHPFLYFLDTDEQPLAPFWTLCLLHQTTATLLAAQKSNPNADTTAASPRTNAASPARSPSLTLLAGAQC</sequence>
<evidence type="ECO:0000313" key="2">
    <source>
        <dbReference type="EMBL" id="RRT67049.1"/>
    </source>
</evidence>
<name>A0A426ZSP6_ENSVE</name>
<dbReference type="EMBL" id="AMZH03005182">
    <property type="protein sequence ID" value="RRT67049.1"/>
    <property type="molecule type" value="Genomic_DNA"/>
</dbReference>
<proteinExistence type="predicted"/>
<dbReference type="Proteomes" id="UP000287651">
    <property type="component" value="Unassembled WGS sequence"/>
</dbReference>